<dbReference type="RefSeq" id="WP_185241220.1">
    <property type="nucleotide sequence ID" value="NZ_JACEGC010000174.1"/>
</dbReference>
<dbReference type="EMBL" id="JACEGC010000174">
    <property type="protein sequence ID" value="MBC1197781.1"/>
    <property type="molecule type" value="Genomic_DNA"/>
</dbReference>
<proteinExistence type="predicted"/>
<sequence length="78" mass="9041">MANNLTREETENTAGDIYMDLVAIERYLWLLKKSLHNDLPEGHQKLYIENLENIQNSIESTIKKAARVYAFFNGDIPD</sequence>
<dbReference type="Proteomes" id="UP000525432">
    <property type="component" value="Unassembled WGS sequence"/>
</dbReference>
<comment type="caution">
    <text evidence="1">The sequence shown here is derived from an EMBL/GenBank/DDBJ whole genome shotgun (WGS) entry which is preliminary data.</text>
</comment>
<name>A0A841V2K0_MICAE</name>
<protein>
    <submittedName>
        <fullName evidence="1">Uncharacterized protein</fullName>
    </submittedName>
</protein>
<reference evidence="1 2" key="1">
    <citation type="submission" date="2020-07" db="EMBL/GenBank/DDBJ databases">
        <title>Genomes of two Microcystis aeruginosa (Cyanobacteria) strains from Florida (USA) with disparate toxicogenic potential.</title>
        <authorList>
            <person name="Lefler F.W."/>
            <person name="Barbosa M."/>
            <person name="Berthold D.E."/>
            <person name="Laughinghouse H.D. IV."/>
        </authorList>
    </citation>
    <scope>NUCLEOTIDE SEQUENCE [LARGE SCALE GENOMIC DNA]</scope>
    <source>
        <strain evidence="1 2">BLCCF158</strain>
    </source>
</reference>
<evidence type="ECO:0000313" key="1">
    <source>
        <dbReference type="EMBL" id="MBC1197781.1"/>
    </source>
</evidence>
<accession>A0A841V2K0</accession>
<dbReference type="SMR" id="A0A841V2K0"/>
<evidence type="ECO:0000313" key="2">
    <source>
        <dbReference type="Proteomes" id="UP000525432"/>
    </source>
</evidence>
<dbReference type="AlphaFoldDB" id="A0A841V2K0"/>
<gene>
    <name evidence="1" type="ORF">H0901_21660</name>
</gene>
<organism evidence="1 2">
    <name type="scientific">Microcystis aeruginosa BLCC-F158</name>
    <dbReference type="NCBI Taxonomy" id="2755316"/>
    <lineage>
        <taxon>Bacteria</taxon>
        <taxon>Bacillati</taxon>
        <taxon>Cyanobacteriota</taxon>
        <taxon>Cyanophyceae</taxon>
        <taxon>Oscillatoriophycideae</taxon>
        <taxon>Chroococcales</taxon>
        <taxon>Microcystaceae</taxon>
        <taxon>Microcystis</taxon>
    </lineage>
</organism>